<name>A0A667XYX5_9TELE</name>
<dbReference type="GeneTree" id="ENSGT00740000117171"/>
<dbReference type="Ensembl" id="ENSMMDT00005019944.1">
    <property type="protein sequence ID" value="ENSMMDP00005019478.1"/>
    <property type="gene ID" value="ENSMMDG00005009652.1"/>
</dbReference>
<reference evidence="1" key="3">
    <citation type="submission" date="2025-09" db="UniProtKB">
        <authorList>
            <consortium name="Ensembl"/>
        </authorList>
    </citation>
    <scope>IDENTIFICATION</scope>
</reference>
<dbReference type="FunCoup" id="A0A667XYX5">
    <property type="interactions" value="11"/>
</dbReference>
<reference evidence="1" key="2">
    <citation type="submission" date="2025-08" db="UniProtKB">
        <authorList>
            <consortium name="Ensembl"/>
        </authorList>
    </citation>
    <scope>IDENTIFICATION</scope>
</reference>
<organism evidence="1 2">
    <name type="scientific">Myripristis murdjan</name>
    <name type="common">pinecone soldierfish</name>
    <dbReference type="NCBI Taxonomy" id="586833"/>
    <lineage>
        <taxon>Eukaryota</taxon>
        <taxon>Metazoa</taxon>
        <taxon>Chordata</taxon>
        <taxon>Craniata</taxon>
        <taxon>Vertebrata</taxon>
        <taxon>Euteleostomi</taxon>
        <taxon>Actinopterygii</taxon>
        <taxon>Neopterygii</taxon>
        <taxon>Teleostei</taxon>
        <taxon>Neoteleostei</taxon>
        <taxon>Acanthomorphata</taxon>
        <taxon>Holocentriformes</taxon>
        <taxon>Holocentridae</taxon>
        <taxon>Myripristis</taxon>
    </lineage>
</organism>
<dbReference type="Proteomes" id="UP000472263">
    <property type="component" value="Chromosome 16"/>
</dbReference>
<protein>
    <recommendedName>
        <fullName evidence="3">Apolipoprotein C-IV</fullName>
    </recommendedName>
</protein>
<evidence type="ECO:0000313" key="2">
    <source>
        <dbReference type="Proteomes" id="UP000472263"/>
    </source>
</evidence>
<accession>A0A667XYX5</accession>
<dbReference type="AlphaFoldDB" id="A0A667XYX5"/>
<proteinExistence type="predicted"/>
<evidence type="ECO:0008006" key="3">
    <source>
        <dbReference type="Google" id="ProtNLM"/>
    </source>
</evidence>
<dbReference type="InParanoid" id="A0A667XYX5"/>
<keyword evidence="2" id="KW-1185">Reference proteome</keyword>
<reference evidence="1" key="1">
    <citation type="submission" date="2019-06" db="EMBL/GenBank/DDBJ databases">
        <authorList>
            <consortium name="Wellcome Sanger Institute Data Sharing"/>
        </authorList>
    </citation>
    <scope>NUCLEOTIDE SEQUENCE [LARGE SCALE GENOMIC DNA]</scope>
</reference>
<sequence length="84" mass="9414">QTPVPAVEESDSPGILQRLAERARHAKAKAEELGGVVLGFAAAYYEDHVQPVTDPYFEWAASTRSSFWERVQKTVDNYTPFKSD</sequence>
<evidence type="ECO:0000313" key="1">
    <source>
        <dbReference type="Ensembl" id="ENSMMDP00005019478.1"/>
    </source>
</evidence>